<protein>
    <recommendedName>
        <fullName evidence="4">Preprotein translocase subunit SecA</fullName>
    </recommendedName>
</protein>
<dbReference type="AlphaFoldDB" id="A0A0M2JZ01"/>
<dbReference type="EMBL" id="LAUZ02000056">
    <property type="protein sequence ID" value="KKF00187.1"/>
    <property type="molecule type" value="Genomic_DNA"/>
</dbReference>
<feature type="compositionally biased region" description="Gly residues" evidence="1">
    <location>
        <begin position="57"/>
        <end position="70"/>
    </location>
</feature>
<dbReference type="RefSeq" id="WP_046364831.1">
    <property type="nucleotide sequence ID" value="NZ_LAUZ02000056.1"/>
</dbReference>
<dbReference type="PATRIC" id="fig|1807.13.peg.4204"/>
<feature type="non-terminal residue" evidence="2">
    <location>
        <position position="1"/>
    </location>
</feature>
<evidence type="ECO:0000256" key="1">
    <source>
        <dbReference type="SAM" id="MobiDB-lite"/>
    </source>
</evidence>
<feature type="compositionally biased region" description="Basic and acidic residues" evidence="1">
    <location>
        <begin position="21"/>
        <end position="34"/>
    </location>
</feature>
<name>A0A0M2JZ01_9MYCO</name>
<proteinExistence type="predicted"/>
<feature type="compositionally biased region" description="Basic and acidic residues" evidence="1">
    <location>
        <begin position="71"/>
        <end position="80"/>
    </location>
</feature>
<keyword evidence="3" id="KW-1185">Reference proteome</keyword>
<dbReference type="Proteomes" id="UP000034150">
    <property type="component" value="Unassembled WGS sequence"/>
</dbReference>
<evidence type="ECO:0000313" key="2">
    <source>
        <dbReference type="EMBL" id="KKF00187.1"/>
    </source>
</evidence>
<evidence type="ECO:0000313" key="3">
    <source>
        <dbReference type="Proteomes" id="UP000034150"/>
    </source>
</evidence>
<organism evidence="2 3">
    <name type="scientific">Mycolicibacterium obuense</name>
    <dbReference type="NCBI Taxonomy" id="1807"/>
    <lineage>
        <taxon>Bacteria</taxon>
        <taxon>Bacillati</taxon>
        <taxon>Actinomycetota</taxon>
        <taxon>Actinomycetes</taxon>
        <taxon>Mycobacteriales</taxon>
        <taxon>Mycobacteriaceae</taxon>
        <taxon>Mycolicibacterium</taxon>
    </lineage>
</organism>
<accession>A0A0M2JZ01</accession>
<reference evidence="2 3" key="1">
    <citation type="journal article" date="2015" name="Genome Announc.">
        <title>Draft Genome Sequence of Mycobacterium obuense Strain UC1, Isolated from Patient Sputum.</title>
        <authorList>
            <person name="Greninger A.L."/>
            <person name="Cunningham G."/>
            <person name="Hsu E.D."/>
            <person name="Yu J.M."/>
            <person name="Chiu C.Y."/>
            <person name="Miller S."/>
        </authorList>
    </citation>
    <scope>NUCLEOTIDE SEQUENCE [LARGE SCALE GENOMIC DNA]</scope>
    <source>
        <strain evidence="2 3">UC1</strain>
    </source>
</reference>
<sequence>ADFSAAAAAAQGQGAQGAVATKERPNPLRAKGIDDNGQPPLVYTGPSEDGSAEVKRTGGGGGTTKPGGGTTRRERREAARAQKSGKHARRR</sequence>
<comment type="caution">
    <text evidence="2">The sequence shown here is derived from an EMBL/GenBank/DDBJ whole genome shotgun (WGS) entry which is preliminary data.</text>
</comment>
<gene>
    <name evidence="2" type="ORF">WN67_20245</name>
</gene>
<feature type="compositionally biased region" description="Low complexity" evidence="1">
    <location>
        <begin position="1"/>
        <end position="18"/>
    </location>
</feature>
<feature type="region of interest" description="Disordered" evidence="1">
    <location>
        <begin position="1"/>
        <end position="91"/>
    </location>
</feature>
<evidence type="ECO:0008006" key="4">
    <source>
        <dbReference type="Google" id="ProtNLM"/>
    </source>
</evidence>